<name>A0A868C0H7_9CAUD</name>
<keyword evidence="2" id="KW-1185">Reference proteome</keyword>
<accession>A0A868C0H7</accession>
<evidence type="ECO:0000313" key="2">
    <source>
        <dbReference type="Proteomes" id="UP000671943"/>
    </source>
</evidence>
<evidence type="ECO:0000313" key="1">
    <source>
        <dbReference type="EMBL" id="QOI69513.1"/>
    </source>
</evidence>
<protein>
    <submittedName>
        <fullName evidence="1">Uncharacterized protein</fullName>
    </submittedName>
</protein>
<organism evidence="1 2">
    <name type="scientific">Xanthomonas phage Xaa_vB_phi31</name>
    <dbReference type="NCBI Taxonomy" id="2776752"/>
    <lineage>
        <taxon>Viruses</taxon>
        <taxon>Duplodnaviria</taxon>
        <taxon>Heunggongvirae</taxon>
        <taxon>Uroviricota</taxon>
        <taxon>Caudoviricetes</taxon>
        <taxon>Autographivirales</taxon>
        <taxon>Autonotataviridae</taxon>
        <taxon>Gujervirinae</taxon>
        <taxon>Pazvirus</taxon>
        <taxon>Pazvirus 31</taxon>
    </lineage>
</organism>
<sequence>MQIVTYRVKVINSNGSVSYGGDVEFIDSVSIKQVREAVAEQRQLNPDNVIVTEAGRVSV</sequence>
<reference evidence="1" key="1">
    <citation type="submission" date="2020-08" db="EMBL/GenBank/DDBJ databases">
        <authorList>
            <person name="Nguyen N.T.T."/>
            <person name="Holtappels D."/>
            <person name="Doan T.T.K."/>
            <person name="Pham H.K.N."/>
            <person name="Wagemans J."/>
        </authorList>
    </citation>
    <scope>NUCLEOTIDE SEQUENCE</scope>
</reference>
<dbReference type="EMBL" id="MT951568">
    <property type="protein sequence ID" value="QOI69513.1"/>
    <property type="molecule type" value="Genomic_DNA"/>
</dbReference>
<proteinExistence type="predicted"/>
<dbReference type="Proteomes" id="UP000671943">
    <property type="component" value="Segment"/>
</dbReference>
<gene>
    <name evidence="1" type="ORF">XaavBphi31_16</name>
</gene>